<dbReference type="KEGG" id="lrg:LRHM_2782"/>
<dbReference type="KEGG" id="lrh:LGG_02888"/>
<organism evidence="1 2">
    <name type="scientific">Lacticaseibacillus rhamnosus (strain ATCC 53103 / LMG 18243 / GG)</name>
    <name type="common">Lactobacillus rhamnosus</name>
    <dbReference type="NCBI Taxonomy" id="568703"/>
    <lineage>
        <taxon>Bacteria</taxon>
        <taxon>Bacillati</taxon>
        <taxon>Bacillota</taxon>
        <taxon>Bacilli</taxon>
        <taxon>Lactobacillales</taxon>
        <taxon>Lactobacillaceae</taxon>
        <taxon>Lacticaseibacillus</taxon>
    </lineage>
</organism>
<proteinExistence type="predicted"/>
<sequence>MNLFSKEEIALDHELGNLIDDIQLNVHAIAEDSTVTVDGKYISNSELAVTTAKELLRVSEILKLYENEDDADD</sequence>
<evidence type="ECO:0000313" key="2">
    <source>
        <dbReference type="Proteomes" id="UP000002067"/>
    </source>
</evidence>
<evidence type="ECO:0000313" key="1">
    <source>
        <dbReference type="EMBL" id="BAI43309.1"/>
    </source>
</evidence>
<protein>
    <submittedName>
        <fullName evidence="1">Hypothetical phage protein</fullName>
    </submittedName>
</protein>
<dbReference type="Proteomes" id="UP000002067">
    <property type="component" value="Chromosome"/>
</dbReference>
<dbReference type="EMBL" id="AP011548">
    <property type="protein sequence ID" value="BAI43309.1"/>
    <property type="molecule type" value="Genomic_DNA"/>
</dbReference>
<name>A0A7S7FRH0_LACRG</name>
<dbReference type="RefSeq" id="WP_014570224.1">
    <property type="nucleotide sequence ID" value="NC_013198.1"/>
</dbReference>
<reference evidence="1 2" key="1">
    <citation type="journal article" date="2009" name="J. Bacteriol.">
        <title>Complete genome sequence of the probiotic Lactobacillus rhamnosus ATCC 53103.</title>
        <authorList>
            <person name="Morita H."/>
            <person name="Toh H."/>
            <person name="Oshima K."/>
            <person name="Murakami M."/>
            <person name="Taylor T.D."/>
            <person name="Igimi S."/>
            <person name="Hattori M."/>
        </authorList>
    </citation>
    <scope>NUCLEOTIDE SEQUENCE [LARGE SCALE GENOMIC DNA]</scope>
    <source>
        <strain evidence="2">ATCC 53103 / LMG 18243 / GG [Tokyo]</strain>
    </source>
</reference>
<gene>
    <name evidence="1" type="ordered locus">LRHM_2782</name>
</gene>
<accession>A0A7S7FRH0</accession>
<dbReference type="AlphaFoldDB" id="A0A7S7FRH0"/>